<dbReference type="GO" id="GO:1902716">
    <property type="term" value="C:cell cortex of growing cell tip"/>
    <property type="evidence" value="ECO:0007669"/>
    <property type="project" value="TreeGrafter"/>
</dbReference>
<dbReference type="PANTHER" id="PTHR21601">
    <property type="entry name" value="SPA2 PROTEIN"/>
    <property type="match status" value="1"/>
</dbReference>
<name>A0AAN6GB45_9BASI</name>
<dbReference type="PANTHER" id="PTHR21601:SF0">
    <property type="entry name" value="PROTEIN SPA2-RELATED"/>
    <property type="match status" value="1"/>
</dbReference>
<keyword evidence="6" id="KW-1185">Reference proteome</keyword>
<dbReference type="SMART" id="SM00555">
    <property type="entry name" value="GIT"/>
    <property type="match status" value="2"/>
</dbReference>
<dbReference type="GO" id="GO:0005826">
    <property type="term" value="C:actomyosin contractile ring"/>
    <property type="evidence" value="ECO:0007669"/>
    <property type="project" value="TreeGrafter"/>
</dbReference>
<evidence type="ECO:0000313" key="5">
    <source>
        <dbReference type="EMBL" id="KAK0528903.1"/>
    </source>
</evidence>
<accession>A0AAN6GB45</accession>
<evidence type="ECO:0000259" key="4">
    <source>
        <dbReference type="SMART" id="SM00555"/>
    </source>
</evidence>
<dbReference type="InterPro" id="IPR056439">
    <property type="entry name" value="VBS_C3G9"/>
</dbReference>
<feature type="region of interest" description="Disordered" evidence="3">
    <location>
        <begin position="702"/>
        <end position="733"/>
    </location>
</feature>
<dbReference type="Pfam" id="PF23742">
    <property type="entry name" value="VBS_C3G9"/>
    <property type="match status" value="1"/>
</dbReference>
<feature type="region of interest" description="Disordered" evidence="3">
    <location>
        <begin position="307"/>
        <end position="360"/>
    </location>
</feature>
<dbReference type="Proteomes" id="UP001176521">
    <property type="component" value="Unassembled WGS sequence"/>
</dbReference>
<feature type="domain" description="GIT Spa2 homology (SHD)" evidence="4">
    <location>
        <begin position="202"/>
        <end position="232"/>
    </location>
</feature>
<keyword evidence="2" id="KW-0175">Coiled coil</keyword>
<reference evidence="5" key="1">
    <citation type="journal article" date="2023" name="PhytoFront">
        <title>Draft Genome Resources of Seven Strains of Tilletia horrida, Causal Agent of Kernel Smut of Rice.</title>
        <authorList>
            <person name="Khanal S."/>
            <person name="Antony Babu S."/>
            <person name="Zhou X.G."/>
        </authorList>
    </citation>
    <scope>NUCLEOTIDE SEQUENCE</scope>
    <source>
        <strain evidence="5">TX3</strain>
    </source>
</reference>
<evidence type="ECO:0000256" key="2">
    <source>
        <dbReference type="SAM" id="Coils"/>
    </source>
</evidence>
<proteinExistence type="predicted"/>
<feature type="compositionally biased region" description="Polar residues" evidence="3">
    <location>
        <begin position="720"/>
        <end position="733"/>
    </location>
</feature>
<feature type="compositionally biased region" description="Polar residues" evidence="3">
    <location>
        <begin position="329"/>
        <end position="338"/>
    </location>
</feature>
<gene>
    <name evidence="5" type="primary">SPA2</name>
    <name evidence="5" type="ORF">OC842_004407</name>
</gene>
<feature type="region of interest" description="Disordered" evidence="3">
    <location>
        <begin position="405"/>
        <end position="457"/>
    </location>
</feature>
<feature type="region of interest" description="Disordered" evidence="3">
    <location>
        <begin position="78"/>
        <end position="169"/>
    </location>
</feature>
<feature type="region of interest" description="Disordered" evidence="3">
    <location>
        <begin position="1163"/>
        <end position="1194"/>
    </location>
</feature>
<feature type="region of interest" description="Disordered" evidence="3">
    <location>
        <begin position="899"/>
        <end position="924"/>
    </location>
</feature>
<feature type="coiled-coil region" evidence="2">
    <location>
        <begin position="508"/>
        <end position="687"/>
    </location>
</feature>
<dbReference type="InterPro" id="IPR022018">
    <property type="entry name" value="GIT1_C"/>
</dbReference>
<evidence type="ECO:0000313" key="6">
    <source>
        <dbReference type="Proteomes" id="UP001176521"/>
    </source>
</evidence>
<dbReference type="InterPro" id="IPR013724">
    <property type="entry name" value="GIT_SHD"/>
</dbReference>
<feature type="compositionally biased region" description="Acidic residues" evidence="3">
    <location>
        <begin position="405"/>
        <end position="427"/>
    </location>
</feature>
<dbReference type="GO" id="GO:0005078">
    <property type="term" value="F:MAP-kinase scaffold activity"/>
    <property type="evidence" value="ECO:0007669"/>
    <property type="project" value="TreeGrafter"/>
</dbReference>
<comment type="caution">
    <text evidence="5">The sequence shown here is derived from an EMBL/GenBank/DDBJ whole genome shotgun (WGS) entry which is preliminary data.</text>
</comment>
<feature type="compositionally biased region" description="Low complexity" evidence="3">
    <location>
        <begin position="156"/>
        <end position="167"/>
    </location>
</feature>
<feature type="compositionally biased region" description="Gly residues" evidence="3">
    <location>
        <begin position="118"/>
        <end position="145"/>
    </location>
</feature>
<sequence length="1241" mass="130930">MTSIGPGPSQGMMGGMARHNGPVSPVVLAPMMNGGGGGPGGPGAQQYGGGGGMPPPQFNGYQQPPMQMPMGMAMGIGPGQGQLPMQQQQPPFQQQIPQQQQQQQQQLQQMPMQSYNGNGYGNGSGNGSISGGTGGPPGPGIGQAGVGYPTRNGSVASSSSASAAAGASERDIRVTAEVHYRDLLNFLQSHLAKAQTRPRSMAREKLTRLSKQQFSELSTDVYDELVRRQKASASNNQSPGGPAPPSAIPPHLEVRPEFHPKRNQARQKLATLPKTRFKDLASDVFFELERRFPEFADKYRPEAAAAARRGANDQLDRDVAANMPPPLPTNSAYLNAMTNGAGAPPLPGEERSASKLSQNAEAKAEAVAAKKKKMAQLTAALGGNDFGGEDGGDSSHTNQLDAEEELDDGLGPDGDGDGDGDQEDGEEDGSRMRKTRGNKSSAARDTMDDRSTMYSQSSSIGTGFLNGYAGSSVAGGVGGSPALGREGAFSPSYGETVEKLRSDYEFRVAQLQSKCTALEVERDQAIRDAKDAVKDEREKMEQIFEDRLQDEISHQSQQHEERYEELQKQLQYTTSRLEFLTGEHNELLDRHRECDEMEVEYGDVARLREENETLQKECAKQEAMVNELKGEVSSLLDELRALSERNDEMIAEKDNDHIMIRELNSQLSNFKRKYESARSELRAFKATSQLFVQPVKIVDDDDENVDTKSSAGSELKRSESSVSRSMGTGPSWTSMLSDRGAIADVHMRAFQASIDELLASARSRVAGNVLMSMKTVVLAATLITDDVAKHENGGGSSLSSEDREGLQMLKTKSSAALSNLMTACRNYASSQGLSPVSLLDAAASHVSASVIDIVKLVRLRKASPKEQQELDATFGTGSDGLRTLQNGLKPLHIHAGIVSNSSASNPPSASFSNGERALPSSTASSSLNSKLNAVLPDVGDSPSLSASNSGVDGRFSPRGRAGSNMGRYSPVGYRPDATRKDSTGEGSWISGGAAAGAGAGAGPGANGGDAGAGADFAGSSLKARGAAAMRNLPTVAASRSSFQGSEAEDDPYMQVRSAAEEREENWAELRNYIKVQTDSIQHSIQNLLAAIREGAQFVQLTETLTQITTIVSSIVVISKENLPSLGAMGAVGASPATVARANEAQRILQELSANCDRLIEMQTRSSSKEDGADGAGGPAAPGAGGAGAAGTEGAGAAAGRGVVFDKAMKSAMASASYGVAKGLKALRGLLDDVEAGVDDLR</sequence>
<protein>
    <submittedName>
        <fullName evidence="5">Component of the polarisome</fullName>
    </submittedName>
</protein>
<evidence type="ECO:0000256" key="1">
    <source>
        <dbReference type="ARBA" id="ARBA00022737"/>
    </source>
</evidence>
<organism evidence="5 6">
    <name type="scientific">Tilletia horrida</name>
    <dbReference type="NCBI Taxonomy" id="155126"/>
    <lineage>
        <taxon>Eukaryota</taxon>
        <taxon>Fungi</taxon>
        <taxon>Dikarya</taxon>
        <taxon>Basidiomycota</taxon>
        <taxon>Ustilaginomycotina</taxon>
        <taxon>Exobasidiomycetes</taxon>
        <taxon>Tilletiales</taxon>
        <taxon>Tilletiaceae</taxon>
        <taxon>Tilletia</taxon>
    </lineage>
</organism>
<dbReference type="AlphaFoldDB" id="A0AAN6GB45"/>
<dbReference type="Pfam" id="PF12205">
    <property type="entry name" value="GIT1_C"/>
    <property type="match status" value="1"/>
</dbReference>
<feature type="region of interest" description="Disordered" evidence="3">
    <location>
        <begin position="938"/>
        <end position="989"/>
    </location>
</feature>
<feature type="domain" description="GIT Spa2 homology (SHD)" evidence="4">
    <location>
        <begin position="265"/>
        <end position="295"/>
    </location>
</feature>
<dbReference type="EMBL" id="JAPDMQ010000259">
    <property type="protein sequence ID" value="KAK0528903.1"/>
    <property type="molecule type" value="Genomic_DNA"/>
</dbReference>
<feature type="region of interest" description="Disordered" evidence="3">
    <location>
        <begin position="230"/>
        <end position="253"/>
    </location>
</feature>
<feature type="compositionally biased region" description="Gly residues" evidence="3">
    <location>
        <begin position="1173"/>
        <end position="1194"/>
    </location>
</feature>
<dbReference type="InterPro" id="IPR039892">
    <property type="entry name" value="Spa2/Sph1"/>
</dbReference>
<feature type="compositionally biased region" description="Basic and acidic residues" evidence="3">
    <location>
        <begin position="310"/>
        <end position="319"/>
    </location>
</feature>
<feature type="compositionally biased region" description="Low complexity" evidence="3">
    <location>
        <begin position="81"/>
        <end position="117"/>
    </location>
</feature>
<dbReference type="Pfam" id="PF08518">
    <property type="entry name" value="GIT_SHD"/>
    <property type="match status" value="2"/>
</dbReference>
<evidence type="ECO:0000256" key="3">
    <source>
        <dbReference type="SAM" id="MobiDB-lite"/>
    </source>
</evidence>
<keyword evidence="1" id="KW-0677">Repeat</keyword>